<keyword evidence="2" id="KW-1185">Reference proteome</keyword>
<dbReference type="RefSeq" id="WP_339403014.1">
    <property type="nucleotide sequence ID" value="NZ_JBBGAZ010000003.1"/>
</dbReference>
<organism evidence="1 2">
    <name type="scientific">Cognatishimia coralii</name>
    <dbReference type="NCBI Taxonomy" id="3083254"/>
    <lineage>
        <taxon>Bacteria</taxon>
        <taxon>Pseudomonadati</taxon>
        <taxon>Pseudomonadota</taxon>
        <taxon>Alphaproteobacteria</taxon>
        <taxon>Rhodobacterales</taxon>
        <taxon>Paracoccaceae</taxon>
        <taxon>Cognatishimia</taxon>
    </lineage>
</organism>
<name>A0ABU8QF83_9RHOB</name>
<dbReference type="EMBL" id="JBBGAZ010000003">
    <property type="protein sequence ID" value="MEJ5218069.1"/>
    <property type="molecule type" value="Genomic_DNA"/>
</dbReference>
<reference evidence="1 2" key="1">
    <citation type="submission" date="2024-03" db="EMBL/GenBank/DDBJ databases">
        <title>Cognatishimia coralii sp. nov., a marine bacterium isolated from coral surrounding seawater.</title>
        <authorList>
            <person name="Liu X."/>
            <person name="Liu S."/>
            <person name="Sun H."/>
            <person name="Zhang Y."/>
        </authorList>
    </citation>
    <scope>NUCLEOTIDE SEQUENCE [LARGE SCALE GENOMIC DNA]</scope>
    <source>
        <strain evidence="1 2">D5M38</strain>
    </source>
</reference>
<accession>A0ABU8QF83</accession>
<evidence type="ECO:0000313" key="1">
    <source>
        <dbReference type="EMBL" id="MEJ5218069.1"/>
    </source>
</evidence>
<feature type="non-terminal residue" evidence="1">
    <location>
        <position position="1"/>
    </location>
</feature>
<proteinExistence type="predicted"/>
<protein>
    <submittedName>
        <fullName evidence="1">Uncharacterized protein</fullName>
    </submittedName>
</protein>
<comment type="caution">
    <text evidence="1">The sequence shown here is derived from an EMBL/GenBank/DDBJ whole genome shotgun (WGS) entry which is preliminary data.</text>
</comment>
<sequence length="65" mass="7399">KTRKTKPPALLVSVPSSLNPPFNMEIESVTSASIKGEFFNRIRPYRYNDNNNPNTKSVGPRLFDF</sequence>
<dbReference type="Proteomes" id="UP001368270">
    <property type="component" value="Unassembled WGS sequence"/>
</dbReference>
<gene>
    <name evidence="1" type="ORF">WG622_07435</name>
</gene>
<evidence type="ECO:0000313" key="2">
    <source>
        <dbReference type="Proteomes" id="UP001368270"/>
    </source>
</evidence>